<dbReference type="InterPro" id="IPR011761">
    <property type="entry name" value="ATP-grasp"/>
</dbReference>
<evidence type="ECO:0000313" key="6">
    <source>
        <dbReference type="EMBL" id="RLE55987.1"/>
    </source>
</evidence>
<evidence type="ECO:0000256" key="3">
    <source>
        <dbReference type="ARBA" id="ARBA00022840"/>
    </source>
</evidence>
<gene>
    <name evidence="6" type="ORF">DRJ26_00110</name>
</gene>
<sequence>MENRKYLLESEAKKICEAYGIPVTRFKVATNEEEAVKFANEIGYPVVFKIVSPDVIHKSDVGGVILNIKNDEEAKKAYKQILENVKKHVPDAKIVGVFVQEMAPQGTEVIVGALKDPQFGPTVMFGLGGIFVEILKDVTFRIAPVTKEEAEEMIKEIKGYPILRGYRGKPPSDVEAIVDIIVKVSKLVTDFPQISQLDLNPIFVYEKGAKVIDARIILE</sequence>
<dbReference type="PANTHER" id="PTHR43334">
    <property type="entry name" value="ACETATE--COA LIGASE [ADP-FORMING]"/>
    <property type="match status" value="1"/>
</dbReference>
<evidence type="ECO:0000313" key="7">
    <source>
        <dbReference type="Proteomes" id="UP000269499"/>
    </source>
</evidence>
<evidence type="ECO:0000256" key="4">
    <source>
        <dbReference type="PROSITE-ProRule" id="PRU00409"/>
    </source>
</evidence>
<dbReference type="GO" id="GO:0016874">
    <property type="term" value="F:ligase activity"/>
    <property type="evidence" value="ECO:0007669"/>
    <property type="project" value="UniProtKB-KW"/>
</dbReference>
<name>A0A497F9I0_9CREN</name>
<organism evidence="6 7">
    <name type="scientific">Thermoproteota archaeon</name>
    <dbReference type="NCBI Taxonomy" id="2056631"/>
    <lineage>
        <taxon>Archaea</taxon>
        <taxon>Thermoproteota</taxon>
    </lineage>
</organism>
<dbReference type="FunFam" id="3.30.1490.20:FF:000020">
    <property type="entry name" value="Protein lysine acetyltransferase"/>
    <property type="match status" value="1"/>
</dbReference>
<dbReference type="Proteomes" id="UP000269499">
    <property type="component" value="Unassembled WGS sequence"/>
</dbReference>
<dbReference type="Pfam" id="PF13549">
    <property type="entry name" value="ATP-grasp_5"/>
    <property type="match status" value="1"/>
</dbReference>
<dbReference type="InterPro" id="IPR051538">
    <property type="entry name" value="Acyl-CoA_Synth/Transferase"/>
</dbReference>
<dbReference type="AlphaFoldDB" id="A0A497F9I0"/>
<reference evidence="6 7" key="1">
    <citation type="submission" date="2018-06" db="EMBL/GenBank/DDBJ databases">
        <title>Extensive metabolic versatility and redundancy in microbially diverse, dynamic hydrothermal sediments.</title>
        <authorList>
            <person name="Dombrowski N."/>
            <person name="Teske A."/>
            <person name="Baker B.J."/>
        </authorList>
    </citation>
    <scope>NUCLEOTIDE SEQUENCE [LARGE SCALE GENOMIC DNA]</scope>
    <source>
        <strain evidence="6">B20_G2</strain>
    </source>
</reference>
<dbReference type="PROSITE" id="PS50975">
    <property type="entry name" value="ATP_GRASP"/>
    <property type="match status" value="1"/>
</dbReference>
<proteinExistence type="predicted"/>
<evidence type="ECO:0000259" key="5">
    <source>
        <dbReference type="PROSITE" id="PS50975"/>
    </source>
</evidence>
<accession>A0A497F9I0</accession>
<feature type="domain" description="ATP-grasp" evidence="5">
    <location>
        <begin position="13"/>
        <end position="49"/>
    </location>
</feature>
<dbReference type="Gene3D" id="3.30.470.20">
    <property type="entry name" value="ATP-grasp fold, B domain"/>
    <property type="match status" value="1"/>
</dbReference>
<evidence type="ECO:0000256" key="1">
    <source>
        <dbReference type="ARBA" id="ARBA00022598"/>
    </source>
</evidence>
<dbReference type="InterPro" id="IPR013815">
    <property type="entry name" value="ATP_grasp_subdomain_1"/>
</dbReference>
<dbReference type="Gene3D" id="3.30.1490.20">
    <property type="entry name" value="ATP-grasp fold, A domain"/>
    <property type="match status" value="1"/>
</dbReference>
<dbReference type="PANTHER" id="PTHR43334:SF1">
    <property type="entry name" value="3-HYDROXYPROPIONATE--COA LIGASE [ADP-FORMING]"/>
    <property type="match status" value="1"/>
</dbReference>
<keyword evidence="3 4" id="KW-0067">ATP-binding</keyword>
<dbReference type="SUPFAM" id="SSF56059">
    <property type="entry name" value="Glutathione synthetase ATP-binding domain-like"/>
    <property type="match status" value="1"/>
</dbReference>
<comment type="caution">
    <text evidence="6">The sequence shown here is derived from an EMBL/GenBank/DDBJ whole genome shotgun (WGS) entry which is preliminary data.</text>
</comment>
<dbReference type="GO" id="GO:0046872">
    <property type="term" value="F:metal ion binding"/>
    <property type="evidence" value="ECO:0007669"/>
    <property type="project" value="InterPro"/>
</dbReference>
<protein>
    <submittedName>
        <fullName evidence="6">Acetyl-CoA synthetase</fullName>
    </submittedName>
</protein>
<keyword evidence="2 4" id="KW-0547">Nucleotide-binding</keyword>
<evidence type="ECO:0000256" key="2">
    <source>
        <dbReference type="ARBA" id="ARBA00022741"/>
    </source>
</evidence>
<keyword evidence="1" id="KW-0436">Ligase</keyword>
<dbReference type="GO" id="GO:0005524">
    <property type="term" value="F:ATP binding"/>
    <property type="evidence" value="ECO:0007669"/>
    <property type="project" value="UniProtKB-UniRule"/>
</dbReference>
<dbReference type="EMBL" id="QMRA01000001">
    <property type="protein sequence ID" value="RLE55987.1"/>
    <property type="molecule type" value="Genomic_DNA"/>
</dbReference>